<dbReference type="GO" id="GO:0008478">
    <property type="term" value="F:pyridoxal kinase activity"/>
    <property type="evidence" value="ECO:0007669"/>
    <property type="project" value="UniProtKB-EC"/>
</dbReference>
<dbReference type="InterPro" id="IPR013749">
    <property type="entry name" value="PM/HMP-P_kinase-1"/>
</dbReference>
<feature type="domain" description="Pyridoxamine kinase/Phosphomethylpyrimidine kinase" evidence="6">
    <location>
        <begin position="70"/>
        <end position="258"/>
    </location>
</feature>
<organism evidence="7 8">
    <name type="scientific">Acetonema longum DSM 6540</name>
    <dbReference type="NCBI Taxonomy" id="1009370"/>
    <lineage>
        <taxon>Bacteria</taxon>
        <taxon>Bacillati</taxon>
        <taxon>Bacillota</taxon>
        <taxon>Negativicutes</taxon>
        <taxon>Acetonemataceae</taxon>
        <taxon>Acetonema</taxon>
    </lineage>
</organism>
<dbReference type="GO" id="GO:0009443">
    <property type="term" value="P:pyridoxal 5'-phosphate salvage"/>
    <property type="evidence" value="ECO:0007669"/>
    <property type="project" value="InterPro"/>
</dbReference>
<evidence type="ECO:0000256" key="1">
    <source>
        <dbReference type="ARBA" id="ARBA00012104"/>
    </source>
</evidence>
<dbReference type="RefSeq" id="WP_004093660.1">
    <property type="nucleotide sequence ID" value="NZ_AFGF01000042.1"/>
</dbReference>
<dbReference type="CDD" id="cd01173">
    <property type="entry name" value="pyridoxal_pyridoxamine_kinase"/>
    <property type="match status" value="1"/>
</dbReference>
<evidence type="ECO:0000313" key="7">
    <source>
        <dbReference type="EMBL" id="EGO64898.1"/>
    </source>
</evidence>
<accession>F7NGE3</accession>
<comment type="caution">
    <text evidence="7">The sequence shown here is derived from an EMBL/GenBank/DDBJ whole genome shotgun (WGS) entry which is preliminary data.</text>
</comment>
<evidence type="ECO:0000259" key="6">
    <source>
        <dbReference type="Pfam" id="PF08543"/>
    </source>
</evidence>
<dbReference type="EMBL" id="AFGF01000042">
    <property type="protein sequence ID" value="EGO64898.1"/>
    <property type="molecule type" value="Genomic_DNA"/>
</dbReference>
<evidence type="ECO:0000313" key="8">
    <source>
        <dbReference type="Proteomes" id="UP000003240"/>
    </source>
</evidence>
<evidence type="ECO:0000256" key="4">
    <source>
        <dbReference type="ARBA" id="ARBA00022777"/>
    </source>
</evidence>
<dbReference type="SUPFAM" id="SSF53613">
    <property type="entry name" value="Ribokinase-like"/>
    <property type="match status" value="1"/>
</dbReference>
<keyword evidence="3" id="KW-0547">Nucleotide-binding</keyword>
<reference evidence="7 8" key="1">
    <citation type="journal article" date="2011" name="EMBO J.">
        <title>Structural diversity of bacterial flagellar motors.</title>
        <authorList>
            <person name="Chen S."/>
            <person name="Beeby M."/>
            <person name="Murphy G.E."/>
            <person name="Leadbetter J.R."/>
            <person name="Hendrixson D.R."/>
            <person name="Briegel A."/>
            <person name="Li Z."/>
            <person name="Shi J."/>
            <person name="Tocheva E.I."/>
            <person name="Muller A."/>
            <person name="Dobro M.J."/>
            <person name="Jensen G.J."/>
        </authorList>
    </citation>
    <scope>NUCLEOTIDE SEQUENCE [LARGE SCALE GENOMIC DNA]</scope>
    <source>
        <strain evidence="7 8">DSM 6540</strain>
    </source>
</reference>
<dbReference type="EC" id="2.7.1.35" evidence="1"/>
<dbReference type="InterPro" id="IPR004625">
    <property type="entry name" value="PyrdxlKinase"/>
</dbReference>
<dbReference type="Gene3D" id="3.40.1190.20">
    <property type="match status" value="1"/>
</dbReference>
<dbReference type="PANTHER" id="PTHR10534">
    <property type="entry name" value="PYRIDOXAL KINASE"/>
    <property type="match status" value="1"/>
</dbReference>
<dbReference type="NCBIfam" id="NF005491">
    <property type="entry name" value="PRK07105.1"/>
    <property type="match status" value="1"/>
</dbReference>
<dbReference type="InterPro" id="IPR029056">
    <property type="entry name" value="Ribokinase-like"/>
</dbReference>
<dbReference type="PANTHER" id="PTHR10534:SF2">
    <property type="entry name" value="PYRIDOXAL KINASE"/>
    <property type="match status" value="1"/>
</dbReference>
<dbReference type="Pfam" id="PF08543">
    <property type="entry name" value="Phos_pyr_kin"/>
    <property type="match status" value="1"/>
</dbReference>
<dbReference type="eggNOG" id="COG2240">
    <property type="taxonomic scope" value="Bacteria"/>
</dbReference>
<dbReference type="AlphaFoldDB" id="F7NGE3"/>
<keyword evidence="8" id="KW-1185">Reference proteome</keyword>
<protein>
    <recommendedName>
        <fullName evidence="1">pyridoxal kinase</fullName>
        <ecNumber evidence="1">2.7.1.35</ecNumber>
    </recommendedName>
</protein>
<evidence type="ECO:0000256" key="2">
    <source>
        <dbReference type="ARBA" id="ARBA00022679"/>
    </source>
</evidence>
<sequence>MNMPRIAAVHDLSCFGRCSLTVIIPTLSCMGIQVCPLPTAILSTHLGGFKNVAFADLTDHMGDSFRHWKMENISFDCIYSGFLASERQIDVVADFIDVFSKNRPMVLVDPVMGDKGKLYSVYTPRMQEHMRKLIQKADVITPNYTEACFLLEKPYEEDIAEPAALQDWLISLADLGPDKIVMTGIPQQEKLLNMGFERSTGRFWQVASPRIPVSYPGTGDIFASVLAGALLQQSSLSDAIQKAAGFVEQAIRITFAAGAPVREGVLLERALAWLYQDSQNSDQ</sequence>
<evidence type="ECO:0000256" key="3">
    <source>
        <dbReference type="ARBA" id="ARBA00022741"/>
    </source>
</evidence>
<keyword evidence="5" id="KW-0067">ATP-binding</keyword>
<proteinExistence type="predicted"/>
<dbReference type="GO" id="GO:0005829">
    <property type="term" value="C:cytosol"/>
    <property type="evidence" value="ECO:0007669"/>
    <property type="project" value="TreeGrafter"/>
</dbReference>
<keyword evidence="2 7" id="KW-0808">Transferase</keyword>
<gene>
    <name evidence="7" type="ORF">ALO_05635</name>
</gene>
<dbReference type="Proteomes" id="UP000003240">
    <property type="component" value="Unassembled WGS sequence"/>
</dbReference>
<dbReference type="GO" id="GO:0005524">
    <property type="term" value="F:ATP binding"/>
    <property type="evidence" value="ECO:0007669"/>
    <property type="project" value="UniProtKB-KW"/>
</dbReference>
<dbReference type="STRING" id="1009370.ALO_05635"/>
<name>F7NGE3_9FIRM</name>
<keyword evidence="4 7" id="KW-0418">Kinase</keyword>
<evidence type="ECO:0000256" key="5">
    <source>
        <dbReference type="ARBA" id="ARBA00022840"/>
    </source>
</evidence>